<sequence>MNEHIFTEKVSIVRVGETAEKWENFQRQVDEIEELQVESQEANSQEFTRTDAKLDEFQSNIKIIRTEYEKVHSENRKLQEETREQLKACLQKTEGNFTDIGAIAEDMRIGKADKKRIDEEMFSLKEGFDKFKIQSHRDVDLIGTDFDQLRQRVTTLEKRIEAEVSKREKSETELEKIQKDYLTLQRSVETLSSEAERCSKADAERLAEFANKLRSDNDHALKSHAEACERSFQTRIDDFHSEMNDFIMAKLEGLHSEFTEHEACVISTVTGVNARMDEVQDTVAVQSATQQFIDELLSQN</sequence>
<organism evidence="1 2">
    <name type="scientific">Didymella rabiei</name>
    <name type="common">Chickpea ascochyta blight fungus</name>
    <name type="synonym">Mycosphaerella rabiei</name>
    <dbReference type="NCBI Taxonomy" id="5454"/>
    <lineage>
        <taxon>Eukaryota</taxon>
        <taxon>Fungi</taxon>
        <taxon>Dikarya</taxon>
        <taxon>Ascomycota</taxon>
        <taxon>Pezizomycotina</taxon>
        <taxon>Dothideomycetes</taxon>
        <taxon>Pleosporomycetidae</taxon>
        <taxon>Pleosporales</taxon>
        <taxon>Pleosporineae</taxon>
        <taxon>Didymellaceae</taxon>
        <taxon>Ascochyta</taxon>
    </lineage>
</organism>
<dbReference type="AlphaFoldDB" id="A0A163B0F9"/>
<proteinExistence type="predicted"/>
<evidence type="ECO:0000313" key="1">
    <source>
        <dbReference type="EMBL" id="KZM21501.1"/>
    </source>
</evidence>
<protein>
    <submittedName>
        <fullName evidence="1">Uncharacterized protein</fullName>
    </submittedName>
</protein>
<reference evidence="1 2" key="1">
    <citation type="journal article" date="2016" name="Sci. Rep.">
        <title>Draft genome sequencing and secretome analysis of fungal phytopathogen Ascochyta rabiei provides insight into the necrotrophic effector repertoire.</title>
        <authorList>
            <person name="Verma S."/>
            <person name="Gazara R.K."/>
            <person name="Nizam S."/>
            <person name="Parween S."/>
            <person name="Chattopadhyay D."/>
            <person name="Verma P.K."/>
        </authorList>
    </citation>
    <scope>NUCLEOTIDE SEQUENCE [LARGE SCALE GENOMIC DNA]</scope>
    <source>
        <strain evidence="1 2">ArDII</strain>
    </source>
</reference>
<gene>
    <name evidence="1" type="ORF">ST47_g7450</name>
</gene>
<comment type="caution">
    <text evidence="1">The sequence shown here is derived from an EMBL/GenBank/DDBJ whole genome shotgun (WGS) entry which is preliminary data.</text>
</comment>
<dbReference type="Proteomes" id="UP000076837">
    <property type="component" value="Unassembled WGS sequence"/>
</dbReference>
<name>A0A163B0F9_DIDRA</name>
<keyword evidence="2" id="KW-1185">Reference proteome</keyword>
<dbReference type="EMBL" id="JYNV01000244">
    <property type="protein sequence ID" value="KZM21501.1"/>
    <property type="molecule type" value="Genomic_DNA"/>
</dbReference>
<evidence type="ECO:0000313" key="2">
    <source>
        <dbReference type="Proteomes" id="UP000076837"/>
    </source>
</evidence>
<accession>A0A163B0F9</accession>